<dbReference type="GO" id="GO:0003713">
    <property type="term" value="F:transcription coactivator activity"/>
    <property type="evidence" value="ECO:0007669"/>
    <property type="project" value="InterPro"/>
</dbReference>
<evidence type="ECO:0000256" key="1">
    <source>
        <dbReference type="SAM" id="MobiDB-lite"/>
    </source>
</evidence>
<accession>A0A9Q0RMQ3</accession>
<dbReference type="EMBL" id="JAPWDV010000001">
    <property type="protein sequence ID" value="KAJ6221618.1"/>
    <property type="molecule type" value="Genomic_DNA"/>
</dbReference>
<sequence>MATFNSAHHETGGVVLFNGELILLFCDNVHLTLSQTSQSETGRLYLTTHRMVFTSKSMKSSLKSFSAPFFSMHDLSLEQPIFGANYIKGKVNDASTNNPVTFKLKFTSGGAIEYGQALQNAARATRSMASQNPWQPPPAYTPSASAYYQAPPNIYQPAYNVGFVLPTDVFNQPPPAGFVYTSEAPPPYPGLGGQKPGVTPNSGNVYPSMGSTASYPTAGPPSYPASGPPSYPAGDPPSYPSGGPSGYPTANQQPGFAPNLMGFGEVNSQAGYPPQGPSYPVNSGPSYPSNSSNNGVPPAYPGASQPAYPSLNDSNQHASAPPLPEKTPI</sequence>
<reference evidence="3" key="1">
    <citation type="submission" date="2022-12" db="EMBL/GenBank/DDBJ databases">
        <title>Genome assemblies of Blomia tropicalis.</title>
        <authorList>
            <person name="Cui Y."/>
        </authorList>
    </citation>
    <scope>NUCLEOTIDE SEQUENCE</scope>
    <source>
        <tissue evidence="3">Adult mites</tissue>
    </source>
</reference>
<dbReference type="PANTHER" id="PTHR31606">
    <property type="entry name" value="WW DOMAIN BINDING PROTEIN 2, ISOFORM E"/>
    <property type="match status" value="1"/>
</dbReference>
<feature type="region of interest" description="Disordered" evidence="1">
    <location>
        <begin position="187"/>
        <end position="329"/>
    </location>
</feature>
<proteinExistence type="predicted"/>
<feature type="compositionally biased region" description="Pro residues" evidence="1">
    <location>
        <begin position="218"/>
        <end position="239"/>
    </location>
</feature>
<dbReference type="GO" id="GO:0031490">
    <property type="term" value="F:chromatin DNA binding"/>
    <property type="evidence" value="ECO:0007669"/>
    <property type="project" value="TreeGrafter"/>
</dbReference>
<dbReference type="Pfam" id="PF02893">
    <property type="entry name" value="GRAM"/>
    <property type="match status" value="1"/>
</dbReference>
<feature type="compositionally biased region" description="Polar residues" evidence="1">
    <location>
        <begin position="199"/>
        <end position="212"/>
    </location>
</feature>
<dbReference type="CDD" id="cd13214">
    <property type="entry name" value="PH-GRAM_WBP2"/>
    <property type="match status" value="1"/>
</dbReference>
<dbReference type="GO" id="GO:0005634">
    <property type="term" value="C:nucleus"/>
    <property type="evidence" value="ECO:0007669"/>
    <property type="project" value="TreeGrafter"/>
</dbReference>
<dbReference type="Proteomes" id="UP001142055">
    <property type="component" value="Chromosome 1"/>
</dbReference>
<dbReference type="InterPro" id="IPR011993">
    <property type="entry name" value="PH-like_dom_sf"/>
</dbReference>
<evidence type="ECO:0000259" key="2">
    <source>
        <dbReference type="Pfam" id="PF02893"/>
    </source>
</evidence>
<feature type="compositionally biased region" description="Low complexity" evidence="1">
    <location>
        <begin position="278"/>
        <end position="297"/>
    </location>
</feature>
<dbReference type="PANTHER" id="PTHR31606:SF1">
    <property type="entry name" value="WW DOMAIN BINDING PROTEIN 2, ISOFORM E"/>
    <property type="match status" value="1"/>
</dbReference>
<keyword evidence="4" id="KW-1185">Reference proteome</keyword>
<organism evidence="3 4">
    <name type="scientific">Blomia tropicalis</name>
    <name type="common">Mite</name>
    <dbReference type="NCBI Taxonomy" id="40697"/>
    <lineage>
        <taxon>Eukaryota</taxon>
        <taxon>Metazoa</taxon>
        <taxon>Ecdysozoa</taxon>
        <taxon>Arthropoda</taxon>
        <taxon>Chelicerata</taxon>
        <taxon>Arachnida</taxon>
        <taxon>Acari</taxon>
        <taxon>Acariformes</taxon>
        <taxon>Sarcoptiformes</taxon>
        <taxon>Astigmata</taxon>
        <taxon>Glycyphagoidea</taxon>
        <taxon>Echimyopodidae</taxon>
        <taxon>Blomia</taxon>
    </lineage>
</organism>
<name>A0A9Q0RMQ3_BLOTA</name>
<dbReference type="AlphaFoldDB" id="A0A9Q0RMQ3"/>
<evidence type="ECO:0000313" key="3">
    <source>
        <dbReference type="EMBL" id="KAJ6221618.1"/>
    </source>
</evidence>
<dbReference type="InterPro" id="IPR044852">
    <property type="entry name" value="WBP2-like"/>
</dbReference>
<dbReference type="OMA" id="PYPGINA"/>
<feature type="compositionally biased region" description="Low complexity" evidence="1">
    <location>
        <begin position="240"/>
        <end position="250"/>
    </location>
</feature>
<gene>
    <name evidence="3" type="ORF">RDWZM_000163</name>
</gene>
<comment type="caution">
    <text evidence="3">The sequence shown here is derived from an EMBL/GenBank/DDBJ whole genome shotgun (WGS) entry which is preliminary data.</text>
</comment>
<dbReference type="SUPFAM" id="SSF50729">
    <property type="entry name" value="PH domain-like"/>
    <property type="match status" value="1"/>
</dbReference>
<protein>
    <recommendedName>
        <fullName evidence="2">GRAM domain-containing protein</fullName>
    </recommendedName>
</protein>
<dbReference type="Gene3D" id="2.30.29.30">
    <property type="entry name" value="Pleckstrin-homology domain (PH domain)/Phosphotyrosine-binding domain (PTB)"/>
    <property type="match status" value="1"/>
</dbReference>
<evidence type="ECO:0000313" key="4">
    <source>
        <dbReference type="Proteomes" id="UP001142055"/>
    </source>
</evidence>
<feature type="domain" description="GRAM" evidence="2">
    <location>
        <begin position="36"/>
        <end position="122"/>
    </location>
</feature>
<dbReference type="InterPro" id="IPR004182">
    <property type="entry name" value="GRAM"/>
</dbReference>